<dbReference type="InterPro" id="IPR012312">
    <property type="entry name" value="Hemerythrin-like"/>
</dbReference>
<dbReference type="Proteomes" id="UP001589747">
    <property type="component" value="Unassembled WGS sequence"/>
</dbReference>
<comment type="caution">
    <text evidence="2">The sequence shown here is derived from an EMBL/GenBank/DDBJ whole genome shotgun (WGS) entry which is preliminary data.</text>
</comment>
<evidence type="ECO:0000313" key="3">
    <source>
        <dbReference type="Proteomes" id="UP001589747"/>
    </source>
</evidence>
<dbReference type="RefSeq" id="WP_377489544.1">
    <property type="nucleotide sequence ID" value="NZ_JBHMDO010000003.1"/>
</dbReference>
<dbReference type="Pfam" id="PF01814">
    <property type="entry name" value="Hemerythrin"/>
    <property type="match status" value="1"/>
</dbReference>
<name>A0ABV5KI12_9BACL</name>
<accession>A0ABV5KI12</accession>
<gene>
    <name evidence="2" type="ORF">ACFFSY_02795</name>
</gene>
<protein>
    <submittedName>
        <fullName evidence="2">Hemerythrin domain-containing protein</fullName>
    </submittedName>
</protein>
<reference evidence="2 3" key="1">
    <citation type="submission" date="2024-09" db="EMBL/GenBank/DDBJ databases">
        <authorList>
            <person name="Sun Q."/>
            <person name="Mori K."/>
        </authorList>
    </citation>
    <scope>NUCLEOTIDE SEQUENCE [LARGE SCALE GENOMIC DNA]</scope>
    <source>
        <strain evidence="2 3">TISTR 2452</strain>
    </source>
</reference>
<evidence type="ECO:0000313" key="2">
    <source>
        <dbReference type="EMBL" id="MFB9324869.1"/>
    </source>
</evidence>
<organism evidence="2 3">
    <name type="scientific">Paenibacillus aurantiacus</name>
    <dbReference type="NCBI Taxonomy" id="1936118"/>
    <lineage>
        <taxon>Bacteria</taxon>
        <taxon>Bacillati</taxon>
        <taxon>Bacillota</taxon>
        <taxon>Bacilli</taxon>
        <taxon>Bacillales</taxon>
        <taxon>Paenibacillaceae</taxon>
        <taxon>Paenibacillus</taxon>
    </lineage>
</organism>
<feature type="domain" description="Hemerythrin-like" evidence="1">
    <location>
        <begin position="11"/>
        <end position="154"/>
    </location>
</feature>
<dbReference type="EMBL" id="JBHMDO010000003">
    <property type="protein sequence ID" value="MFB9324869.1"/>
    <property type="molecule type" value="Genomic_DNA"/>
</dbReference>
<sequence>MQTKPELQFTLHRLREDHDKLREAAARACRMAEEVKSCPAAAERSRIRLVEHIAEALGAELARHGQWEGEVLFPLLTDLFPMESNPDLPTSLWMLEKEHWHADQCYQAYLHNMKVYFELRDEQLLRLGMTELVHACRLVRRHVDSETELLVPLCESRLSM</sequence>
<dbReference type="Gene3D" id="1.20.120.520">
    <property type="entry name" value="nmb1532 protein domain like"/>
    <property type="match status" value="1"/>
</dbReference>
<proteinExistence type="predicted"/>
<keyword evidence="3" id="KW-1185">Reference proteome</keyword>
<evidence type="ECO:0000259" key="1">
    <source>
        <dbReference type="Pfam" id="PF01814"/>
    </source>
</evidence>